<organism evidence="1">
    <name type="scientific">marine sediment metagenome</name>
    <dbReference type="NCBI Taxonomy" id="412755"/>
    <lineage>
        <taxon>unclassified sequences</taxon>
        <taxon>metagenomes</taxon>
        <taxon>ecological metagenomes</taxon>
    </lineage>
</organism>
<sequence length="168" mass="17407">TTILLTDTSSLKVDSTAIKLSLSTILADTSSLLADTTLIKGSLSTLLADTSALKVDSTAIKLSLSTIESKIDTAQLDLNTITGADGVTLATTQANYAPLKGGTAMTEAYAADGSAATPEQMLYMIWAALSEFAISGTILTCKKLDGAVTAMTFTLDDDTNPTSRTRNS</sequence>
<reference evidence="1" key="1">
    <citation type="journal article" date="2014" name="Front. Microbiol.">
        <title>High frequency of phylogenetically diverse reductive dehalogenase-homologous genes in deep subseafloor sedimentary metagenomes.</title>
        <authorList>
            <person name="Kawai M."/>
            <person name="Futagami T."/>
            <person name="Toyoda A."/>
            <person name="Takaki Y."/>
            <person name="Nishi S."/>
            <person name="Hori S."/>
            <person name="Arai W."/>
            <person name="Tsubouchi T."/>
            <person name="Morono Y."/>
            <person name="Uchiyama I."/>
            <person name="Ito T."/>
            <person name="Fujiyama A."/>
            <person name="Inagaki F."/>
            <person name="Takami H."/>
        </authorList>
    </citation>
    <scope>NUCLEOTIDE SEQUENCE</scope>
    <source>
        <strain evidence="1">Expedition CK06-06</strain>
    </source>
</reference>
<gene>
    <name evidence="1" type="ORF">S01H1_59783</name>
</gene>
<comment type="caution">
    <text evidence="1">The sequence shown here is derived from an EMBL/GenBank/DDBJ whole genome shotgun (WGS) entry which is preliminary data.</text>
</comment>
<proteinExistence type="predicted"/>
<accession>X0VT06</accession>
<name>X0VT06_9ZZZZ</name>
<dbReference type="EMBL" id="BARS01039117">
    <property type="protein sequence ID" value="GAG15578.1"/>
    <property type="molecule type" value="Genomic_DNA"/>
</dbReference>
<protein>
    <submittedName>
        <fullName evidence="1">Uncharacterized protein</fullName>
    </submittedName>
</protein>
<evidence type="ECO:0000313" key="1">
    <source>
        <dbReference type="EMBL" id="GAG15578.1"/>
    </source>
</evidence>
<feature type="non-terminal residue" evidence="1">
    <location>
        <position position="1"/>
    </location>
</feature>
<dbReference type="AlphaFoldDB" id="X0VT06"/>